<feature type="domain" description="EamA" evidence="7">
    <location>
        <begin position="152"/>
        <end position="286"/>
    </location>
</feature>
<keyword evidence="9" id="KW-1185">Reference proteome</keyword>
<evidence type="ECO:0000256" key="1">
    <source>
        <dbReference type="ARBA" id="ARBA00004141"/>
    </source>
</evidence>
<protein>
    <submittedName>
        <fullName evidence="8">EamA family transporter</fullName>
    </submittedName>
</protein>
<feature type="transmembrane region" description="Helical" evidence="6">
    <location>
        <begin position="71"/>
        <end position="93"/>
    </location>
</feature>
<keyword evidence="5 6" id="KW-0472">Membrane</keyword>
<dbReference type="PANTHER" id="PTHR32322">
    <property type="entry name" value="INNER MEMBRANE TRANSPORTER"/>
    <property type="match status" value="1"/>
</dbReference>
<keyword evidence="4 6" id="KW-1133">Transmembrane helix</keyword>
<dbReference type="InterPro" id="IPR037185">
    <property type="entry name" value="EmrE-like"/>
</dbReference>
<reference evidence="8 9" key="1">
    <citation type="submission" date="2019-11" db="EMBL/GenBank/DDBJ databases">
        <authorList>
            <person name="Li J."/>
        </authorList>
    </citation>
    <scope>NUCLEOTIDE SEQUENCE [LARGE SCALE GENOMIC DNA]</scope>
    <source>
        <strain evidence="8 9">MF47</strain>
    </source>
</reference>
<evidence type="ECO:0000256" key="3">
    <source>
        <dbReference type="ARBA" id="ARBA00022692"/>
    </source>
</evidence>
<feature type="transmembrane region" description="Helical" evidence="6">
    <location>
        <begin position="270"/>
        <end position="287"/>
    </location>
</feature>
<evidence type="ECO:0000256" key="5">
    <source>
        <dbReference type="ARBA" id="ARBA00023136"/>
    </source>
</evidence>
<name>A0A5Q2MIE0_9ACTN</name>
<feature type="transmembrane region" description="Helical" evidence="6">
    <location>
        <begin position="182"/>
        <end position="201"/>
    </location>
</feature>
<dbReference type="Proteomes" id="UP000392064">
    <property type="component" value="Chromosome"/>
</dbReference>
<evidence type="ECO:0000256" key="4">
    <source>
        <dbReference type="ARBA" id="ARBA00022989"/>
    </source>
</evidence>
<dbReference type="AlphaFoldDB" id="A0A5Q2MIE0"/>
<proteinExistence type="inferred from homology"/>
<comment type="similarity">
    <text evidence="2">Belongs to the EamA transporter family.</text>
</comment>
<dbReference type="EMBL" id="CP045737">
    <property type="protein sequence ID" value="QGG41433.1"/>
    <property type="molecule type" value="Genomic_DNA"/>
</dbReference>
<gene>
    <name evidence="8" type="ORF">GEV26_08690</name>
</gene>
<feature type="transmembrane region" description="Helical" evidence="6">
    <location>
        <begin position="99"/>
        <end position="117"/>
    </location>
</feature>
<dbReference type="KEGG" id="aef:GEV26_08690"/>
<evidence type="ECO:0000313" key="9">
    <source>
        <dbReference type="Proteomes" id="UP000392064"/>
    </source>
</evidence>
<dbReference type="GO" id="GO:0016020">
    <property type="term" value="C:membrane"/>
    <property type="evidence" value="ECO:0007669"/>
    <property type="project" value="UniProtKB-SubCell"/>
</dbReference>
<feature type="transmembrane region" description="Helical" evidence="6">
    <location>
        <begin position="247"/>
        <end position="264"/>
    </location>
</feature>
<dbReference type="RefSeq" id="WP_153652701.1">
    <property type="nucleotide sequence ID" value="NZ_CP045737.1"/>
</dbReference>
<evidence type="ECO:0000256" key="6">
    <source>
        <dbReference type="SAM" id="Phobius"/>
    </source>
</evidence>
<feature type="transmembrane region" description="Helical" evidence="6">
    <location>
        <begin position="151"/>
        <end position="170"/>
    </location>
</feature>
<feature type="transmembrane region" description="Helical" evidence="6">
    <location>
        <begin position="213"/>
        <end position="235"/>
    </location>
</feature>
<feature type="domain" description="EamA" evidence="7">
    <location>
        <begin position="14"/>
        <end position="140"/>
    </location>
</feature>
<comment type="subcellular location">
    <subcellularLocation>
        <location evidence="1">Membrane</location>
        <topology evidence="1">Multi-pass membrane protein</topology>
    </subcellularLocation>
</comment>
<dbReference type="InterPro" id="IPR050638">
    <property type="entry name" value="AA-Vitamin_Transporters"/>
</dbReference>
<feature type="transmembrane region" description="Helical" evidence="6">
    <location>
        <begin position="42"/>
        <end position="59"/>
    </location>
</feature>
<evidence type="ECO:0000313" key="8">
    <source>
        <dbReference type="EMBL" id="QGG41433.1"/>
    </source>
</evidence>
<dbReference type="PANTHER" id="PTHR32322:SF2">
    <property type="entry name" value="EAMA DOMAIN-CONTAINING PROTEIN"/>
    <property type="match status" value="1"/>
</dbReference>
<feature type="transmembrane region" description="Helical" evidence="6">
    <location>
        <begin position="124"/>
        <end position="145"/>
    </location>
</feature>
<keyword evidence="3 6" id="KW-0812">Transmembrane</keyword>
<evidence type="ECO:0000259" key="7">
    <source>
        <dbReference type="Pfam" id="PF00892"/>
    </source>
</evidence>
<dbReference type="SUPFAM" id="SSF103481">
    <property type="entry name" value="Multidrug resistance efflux transporter EmrE"/>
    <property type="match status" value="2"/>
</dbReference>
<organism evidence="8 9">
    <name type="scientific">Aeromicrobium yanjiei</name>
    <dbReference type="NCBI Taxonomy" id="2662028"/>
    <lineage>
        <taxon>Bacteria</taxon>
        <taxon>Bacillati</taxon>
        <taxon>Actinomycetota</taxon>
        <taxon>Actinomycetes</taxon>
        <taxon>Propionibacteriales</taxon>
        <taxon>Nocardioidaceae</taxon>
        <taxon>Aeromicrobium</taxon>
    </lineage>
</organism>
<evidence type="ECO:0000256" key="2">
    <source>
        <dbReference type="ARBA" id="ARBA00007362"/>
    </source>
</evidence>
<sequence length="298" mass="30681">MSIPPLRASLAPSLALVVLWSSGFIGAELGTREAPAATLLAWRYLVAAAILVAVCVWRRERFERDVVRRQVLLGSLAQVAYLGLVVGGVALGATAGTTALIASLQPLVVVALAAAVLGERARGAQLGGLGLGLAGVLLVVGGDLSSGDVAWWVYLLPVGGMLALSSATVLQQRWQPSESVLLSLTIQTLTGAVGFWLLAVVDGSATVPTTGGFWTAVAWVVVLSSFGGYGSYLYVTRTQGATRASTWLYLTPPTTMLWAALMFGDRVTPLGLVGLGVSALGVALALRSPAAATADVRA</sequence>
<dbReference type="InterPro" id="IPR000620">
    <property type="entry name" value="EamA_dom"/>
</dbReference>
<accession>A0A5Q2MIE0</accession>
<dbReference type="Pfam" id="PF00892">
    <property type="entry name" value="EamA"/>
    <property type="match status" value="2"/>
</dbReference>